<organism evidence="3 4">
    <name type="scientific">Pseudoduganella lutea</name>
    <dbReference type="NCBI Taxonomy" id="321985"/>
    <lineage>
        <taxon>Bacteria</taxon>
        <taxon>Pseudomonadati</taxon>
        <taxon>Pseudomonadota</taxon>
        <taxon>Betaproteobacteria</taxon>
        <taxon>Burkholderiales</taxon>
        <taxon>Oxalobacteraceae</taxon>
        <taxon>Telluria group</taxon>
        <taxon>Pseudoduganella</taxon>
    </lineage>
</organism>
<dbReference type="InterPro" id="IPR045584">
    <property type="entry name" value="Pilin-like"/>
</dbReference>
<dbReference type="PROSITE" id="PS00409">
    <property type="entry name" value="PROKAR_NTER_METHYL"/>
    <property type="match status" value="1"/>
</dbReference>
<evidence type="ECO:0000313" key="3">
    <source>
        <dbReference type="EMBL" id="QBE66663.1"/>
    </source>
</evidence>
<evidence type="ECO:0000313" key="4">
    <source>
        <dbReference type="Proteomes" id="UP000290637"/>
    </source>
</evidence>
<dbReference type="SUPFAM" id="SSF54523">
    <property type="entry name" value="Pili subunits"/>
    <property type="match status" value="1"/>
</dbReference>
<evidence type="ECO:0000256" key="2">
    <source>
        <dbReference type="SAM" id="Phobius"/>
    </source>
</evidence>
<keyword evidence="2" id="KW-0472">Membrane</keyword>
<dbReference type="Proteomes" id="UP000290637">
    <property type="component" value="Chromosome"/>
</dbReference>
<protein>
    <submittedName>
        <fullName evidence="3">Type II secretion system protein</fullName>
    </submittedName>
</protein>
<reference evidence="3 4" key="1">
    <citation type="submission" date="2019-02" db="EMBL/GenBank/DDBJ databases">
        <title>Draft Genome Sequences of Six Type Strains of the Genus Massilia.</title>
        <authorList>
            <person name="Miess H."/>
            <person name="Frediansyhah A."/>
            <person name="Gross H."/>
        </authorList>
    </citation>
    <scope>NUCLEOTIDE SEQUENCE [LARGE SCALE GENOMIC DNA]</scope>
    <source>
        <strain evidence="3 4">DSM 17473</strain>
    </source>
</reference>
<proteinExistence type="predicted"/>
<dbReference type="Pfam" id="PF07963">
    <property type="entry name" value="N_methyl"/>
    <property type="match status" value="1"/>
</dbReference>
<dbReference type="InterPro" id="IPR012902">
    <property type="entry name" value="N_methyl_site"/>
</dbReference>
<sequence length="151" mass="15276">MNARAQGFTLVELVTVMILIGVLAAVAVPRLIGSGGVASTGFRADVVSALRYAQKTAVSHRRTVCATVSASAVTLRIASTNPPAAGNPTLTCDTDLPSPDGTPYASRNANVTAGDCWARCISSRTAPSSTPAAPLPAPSPSPARRQCGSTA</sequence>
<feature type="region of interest" description="Disordered" evidence="1">
    <location>
        <begin position="84"/>
        <end position="104"/>
    </location>
</feature>
<dbReference type="RefSeq" id="WP_130189770.1">
    <property type="nucleotide sequence ID" value="NZ_CP035913.1"/>
</dbReference>
<feature type="transmembrane region" description="Helical" evidence="2">
    <location>
        <begin position="7"/>
        <end position="28"/>
    </location>
</feature>
<dbReference type="OrthoDB" id="5786415at2"/>
<keyword evidence="4" id="KW-1185">Reference proteome</keyword>
<keyword evidence="2" id="KW-1133">Transmembrane helix</keyword>
<dbReference type="KEGG" id="plue:EWM63_29895"/>
<keyword evidence="2" id="KW-0812">Transmembrane</keyword>
<dbReference type="EMBL" id="CP035913">
    <property type="protein sequence ID" value="QBE66663.1"/>
    <property type="molecule type" value="Genomic_DNA"/>
</dbReference>
<accession>A0A4V0Z4E5</accession>
<dbReference type="NCBIfam" id="TIGR02532">
    <property type="entry name" value="IV_pilin_GFxxxE"/>
    <property type="match status" value="1"/>
</dbReference>
<gene>
    <name evidence="3" type="ORF">EWM63_29895</name>
</gene>
<dbReference type="Gene3D" id="3.30.700.10">
    <property type="entry name" value="Glycoprotein, Type 4 Pilin"/>
    <property type="match status" value="1"/>
</dbReference>
<dbReference type="AlphaFoldDB" id="A0A4V0Z4E5"/>
<name>A0A4V0Z4E5_9BURK</name>
<feature type="region of interest" description="Disordered" evidence="1">
    <location>
        <begin position="124"/>
        <end position="151"/>
    </location>
</feature>
<evidence type="ECO:0000256" key="1">
    <source>
        <dbReference type="SAM" id="MobiDB-lite"/>
    </source>
</evidence>